<dbReference type="GO" id="GO:0046872">
    <property type="term" value="F:metal ion binding"/>
    <property type="evidence" value="ECO:0007669"/>
    <property type="project" value="UniProtKB-KW"/>
</dbReference>
<evidence type="ECO:0000256" key="15">
    <source>
        <dbReference type="ARBA" id="ARBA00032169"/>
    </source>
</evidence>
<feature type="region of interest" description="Disordered" evidence="23">
    <location>
        <begin position="833"/>
        <end position="869"/>
    </location>
</feature>
<dbReference type="SMART" id="SM01223">
    <property type="entry name" value="FTO_NTD"/>
    <property type="match status" value="1"/>
</dbReference>
<feature type="region of interest" description="Disordered" evidence="23">
    <location>
        <begin position="631"/>
        <end position="658"/>
    </location>
</feature>
<feature type="region of interest" description="Disordered" evidence="23">
    <location>
        <begin position="1"/>
        <end position="62"/>
    </location>
</feature>
<keyword evidence="8" id="KW-0223">Dioxygenase</keyword>
<feature type="compositionally biased region" description="Polar residues" evidence="23">
    <location>
        <begin position="17"/>
        <end position="46"/>
    </location>
</feature>
<protein>
    <recommendedName>
        <fullName evidence="5">Alpha-ketoglutarate-dependent dioxygenase FTO</fullName>
        <ecNumber evidence="4">1.14.11.53</ecNumber>
    </recommendedName>
    <alternativeName>
        <fullName evidence="12">U6 small nuclear RNA (2'-O-methyladenosine-N(6)-)-demethylase FTO</fullName>
    </alternativeName>
    <alternativeName>
        <fullName evidence="13">U6 small nuclear RNA N(6)-methyladenosine-demethylase FTO</fullName>
    </alternativeName>
    <alternativeName>
        <fullName evidence="15">mRNA (2'-O-methyladenosine-N(6)-)-demethylase FTO</fullName>
    </alternativeName>
    <alternativeName>
        <fullName evidence="16">mRNA N(6)-methyladenosine demethylase FTO</fullName>
    </alternativeName>
    <alternativeName>
        <fullName evidence="14">tRNA N1-methyl adenine demethylase FTO</fullName>
    </alternativeName>
</protein>
<dbReference type="InterPro" id="IPR024366">
    <property type="entry name" value="FTO_C"/>
</dbReference>
<comment type="catalytic activity">
    <reaction evidence="18">
        <text>an N(1)-methyladenosine in tRNA + 2-oxoglutarate + O2 = an adenosine in tRNA + formaldehyde + succinate + CO2</text>
        <dbReference type="Rhea" id="RHEA:54576"/>
        <dbReference type="Rhea" id="RHEA-COMP:10242"/>
        <dbReference type="Rhea" id="RHEA-COMP:12312"/>
        <dbReference type="ChEBI" id="CHEBI:15379"/>
        <dbReference type="ChEBI" id="CHEBI:16526"/>
        <dbReference type="ChEBI" id="CHEBI:16810"/>
        <dbReference type="ChEBI" id="CHEBI:16842"/>
        <dbReference type="ChEBI" id="CHEBI:30031"/>
        <dbReference type="ChEBI" id="CHEBI:74411"/>
        <dbReference type="ChEBI" id="CHEBI:74491"/>
    </reaction>
</comment>
<evidence type="ECO:0000256" key="23">
    <source>
        <dbReference type="SAM" id="MobiDB-lite"/>
    </source>
</evidence>
<feature type="region of interest" description="Disordered" evidence="23">
    <location>
        <begin position="252"/>
        <end position="277"/>
    </location>
</feature>
<evidence type="ECO:0000256" key="3">
    <source>
        <dbReference type="ARBA" id="ARBA00006264"/>
    </source>
</evidence>
<dbReference type="EMBL" id="KV784373">
    <property type="protein sequence ID" value="OEU10178.1"/>
    <property type="molecule type" value="Genomic_DNA"/>
</dbReference>
<evidence type="ECO:0000256" key="19">
    <source>
        <dbReference type="ARBA" id="ARBA00048158"/>
    </source>
</evidence>
<evidence type="ECO:0000256" key="11">
    <source>
        <dbReference type="ARBA" id="ARBA00023242"/>
    </source>
</evidence>
<feature type="compositionally biased region" description="Low complexity" evidence="23">
    <location>
        <begin position="261"/>
        <end position="277"/>
    </location>
</feature>
<proteinExistence type="inferred from homology"/>
<evidence type="ECO:0000256" key="20">
    <source>
        <dbReference type="ARBA" id="ARBA00048582"/>
    </source>
</evidence>
<evidence type="ECO:0000256" key="21">
    <source>
        <dbReference type="ARBA" id="ARBA00049056"/>
    </source>
</evidence>
<dbReference type="InterPro" id="IPR015947">
    <property type="entry name" value="PUA-like_sf"/>
</dbReference>
<dbReference type="EC" id="1.14.11.53" evidence="4"/>
<keyword evidence="7" id="KW-0479">Metal-binding</keyword>
<feature type="region of interest" description="Disordered" evidence="23">
    <location>
        <begin position="346"/>
        <end position="365"/>
    </location>
</feature>
<dbReference type="OrthoDB" id="46257at2759"/>
<comment type="similarity">
    <text evidence="3">Belongs to the fto family.</text>
</comment>
<evidence type="ECO:0000313" key="26">
    <source>
        <dbReference type="Proteomes" id="UP000095751"/>
    </source>
</evidence>
<reference evidence="25 26" key="1">
    <citation type="submission" date="2016-09" db="EMBL/GenBank/DDBJ databases">
        <title>Extensive genetic diversity and differential bi-allelic expression allows diatom success in the polar Southern Ocean.</title>
        <authorList>
            <consortium name="DOE Joint Genome Institute"/>
            <person name="Mock T."/>
            <person name="Otillar R.P."/>
            <person name="Strauss J."/>
            <person name="Dupont C."/>
            <person name="Frickenhaus S."/>
            <person name="Maumus F."/>
            <person name="Mcmullan M."/>
            <person name="Sanges R."/>
            <person name="Schmutz J."/>
            <person name="Toseland A."/>
            <person name="Valas R."/>
            <person name="Veluchamy A."/>
            <person name="Ward B.J."/>
            <person name="Allen A."/>
            <person name="Barry K."/>
            <person name="Falciatore A."/>
            <person name="Ferrante M."/>
            <person name="Fortunato A.E."/>
            <person name="Gloeckner G."/>
            <person name="Gruber A."/>
            <person name="Hipkin R."/>
            <person name="Janech M."/>
            <person name="Kroth P."/>
            <person name="Leese F."/>
            <person name="Lindquist E."/>
            <person name="Lyon B.R."/>
            <person name="Martin J."/>
            <person name="Mayer C."/>
            <person name="Parker M."/>
            <person name="Quesneville H."/>
            <person name="Raymond J."/>
            <person name="Uhlig C."/>
            <person name="Valentin K.U."/>
            <person name="Worden A.Z."/>
            <person name="Armbrust E.V."/>
            <person name="Bowler C."/>
            <person name="Green B."/>
            <person name="Moulton V."/>
            <person name="Van Oosterhout C."/>
            <person name="Grigoriev I."/>
        </authorList>
    </citation>
    <scope>NUCLEOTIDE SEQUENCE [LARGE SCALE GENOMIC DNA]</scope>
    <source>
        <strain evidence="25 26">CCMP1102</strain>
    </source>
</reference>
<sequence length="869" mass="98703">MGKSRSKRKSKDKLSEENISQPQQLPSTTMTASLSLTNGDNNNSVHLPQAMPQHLPRPFGDNFLKDESPYRKSFREALTTSYEGFVFDDAATLMSQPTAINNVKEDVVQNSLESMSRGGIFRTDVTQPFGLGTKCAKTYVTRCLVGSPGTTYKYLGLRMFAHPWTTSTTTGEDNNNNSNMKRNDNERRVCHTVVTNDAQTIQELALALTNRTKKHLRDLDESRRQRQPMFGTRGRPGFDICLINRMESSSDLKPYNFSGDSSTSSSNGKSGNKNGVKTTVSWHADSSLEHFSSIAVYQTILGSQKDESNNNSNDKRKRQRTDCQKQKADEEEEGQWLVALRVAHHSEGPQASQQRRRGTNTETATVEETPPIAVNLPSGSCYYLLDDFNHHHQHTVLTTGNTSTDWIDRGKSAIRQFHKKGSRIWRSEQLLLTEIESEWIRQFYIQGMGHHQLLWESYWKDPIQELLSIWSRLEHRTEQTIELLRAAAEGKCGVGMNTEKAADKPTKAERKARDRRKKSLASIRELVSRINETPEEDGATAFTELYQPMAELLEERAEMRSKWEKREKDHVFHELPLDYRPMKVPFKFERTIDENNIGNEYVATSPLPNSPDKLKEIAAQLLQLGRAYRNGDAKQLPPPWKKEKPKQDALAEGDSTVDDHSKPLDWSGWNACAQLFGLELQHPWAAAIIDGEKVIETRSYSLPPSLIGGTKVMIIESSSGKAGVSSLCNHVDFSTSSRKKGTGNSKVIGWCTFISVKTYTTKQEFQAEENLHLVTPDSGYGWKDDGSTEKVYGWIVGERYRFDESSTTDEENFLYDSGVRRFRSLFQLHKKKSKDAYPNTSNKKNINKRNLERENKQNSNGKNKKRGRY</sequence>
<evidence type="ECO:0000256" key="7">
    <source>
        <dbReference type="ARBA" id="ARBA00022723"/>
    </source>
</evidence>
<keyword evidence="6" id="KW-0963">Cytoplasm</keyword>
<evidence type="ECO:0000256" key="4">
    <source>
        <dbReference type="ARBA" id="ARBA00012931"/>
    </source>
</evidence>
<dbReference type="PANTHER" id="PTHR31291">
    <property type="entry name" value="ALPHA-KETOGLUTARATE-DEPENDENT DIOXYGENASE FTO"/>
    <property type="match status" value="1"/>
</dbReference>
<dbReference type="Pfam" id="PF12933">
    <property type="entry name" value="FTO_NTD"/>
    <property type="match status" value="1"/>
</dbReference>
<dbReference type="InterPro" id="IPR024367">
    <property type="entry name" value="FTO_cat_dom"/>
</dbReference>
<name>A0A1E7EVX5_9STRA</name>
<dbReference type="Pfam" id="PF12934">
    <property type="entry name" value="FTO_CTD"/>
    <property type="match status" value="1"/>
</dbReference>
<evidence type="ECO:0000313" key="25">
    <source>
        <dbReference type="EMBL" id="OEU10178.1"/>
    </source>
</evidence>
<feature type="domain" description="Alpha-ketoglutarate-dependent dioxygenase FTO catalytic" evidence="24">
    <location>
        <begin position="71"/>
        <end position="410"/>
    </location>
</feature>
<feature type="compositionally biased region" description="Basic and acidic residues" evidence="23">
    <location>
        <begin position="640"/>
        <end position="649"/>
    </location>
</feature>
<evidence type="ECO:0000256" key="22">
    <source>
        <dbReference type="ARBA" id="ARBA00049565"/>
    </source>
</evidence>
<comment type="catalytic activity">
    <reaction evidence="22">
        <text>a 5'-end (N(7)-methyl 5'-triphosphoguanosine)-(N(6),2'-O-dimethyladenosine) in mRNA + 2-oxoglutarate + O2 = a 5'-end (N(7)-methyl 5'-triphosphoguanosine)-(2'-O-methyladenosine) in mRNA + formaldehyde + succinate + CO2</text>
        <dbReference type="Rhea" id="RHEA:57896"/>
        <dbReference type="Rhea" id="RHEA-COMP:11518"/>
        <dbReference type="Rhea" id="RHEA-COMP:11519"/>
        <dbReference type="ChEBI" id="CHEBI:15379"/>
        <dbReference type="ChEBI" id="CHEBI:16526"/>
        <dbReference type="ChEBI" id="CHEBI:16810"/>
        <dbReference type="ChEBI" id="CHEBI:16842"/>
        <dbReference type="ChEBI" id="CHEBI:30031"/>
        <dbReference type="ChEBI" id="CHEBI:85958"/>
        <dbReference type="ChEBI" id="CHEBI:85959"/>
    </reaction>
</comment>
<dbReference type="GO" id="GO:0035516">
    <property type="term" value="F:broad specificity oxidative DNA demethylase activity"/>
    <property type="evidence" value="ECO:0007669"/>
    <property type="project" value="InterPro"/>
</dbReference>
<dbReference type="InterPro" id="IPR037151">
    <property type="entry name" value="AlkB-like_sf"/>
</dbReference>
<dbReference type="Gene3D" id="2.30.130.30">
    <property type="entry name" value="Hypothetical protein"/>
    <property type="match status" value="1"/>
</dbReference>
<comment type="catalytic activity">
    <reaction evidence="21">
        <text>N(6)-methyladenosine in U6 snRNA + 2-oxoglutarate + O2 = adenosine in U6 snRNA + formaldehyde + succinate + CO2</text>
        <dbReference type="Rhea" id="RHEA:57900"/>
        <dbReference type="Rhea" id="RHEA-COMP:13573"/>
        <dbReference type="Rhea" id="RHEA-COMP:13574"/>
        <dbReference type="ChEBI" id="CHEBI:15379"/>
        <dbReference type="ChEBI" id="CHEBI:16526"/>
        <dbReference type="ChEBI" id="CHEBI:16810"/>
        <dbReference type="ChEBI" id="CHEBI:16842"/>
        <dbReference type="ChEBI" id="CHEBI:30031"/>
        <dbReference type="ChEBI" id="CHEBI:74411"/>
        <dbReference type="ChEBI" id="CHEBI:74449"/>
    </reaction>
</comment>
<comment type="subunit">
    <text evidence="17">Monomer. May also exist as homodimer.</text>
</comment>
<evidence type="ECO:0000256" key="10">
    <source>
        <dbReference type="ARBA" id="ARBA00023004"/>
    </source>
</evidence>
<keyword evidence="11" id="KW-0539">Nucleus</keyword>
<keyword evidence="26" id="KW-1185">Reference proteome</keyword>
<feature type="region of interest" description="Disordered" evidence="23">
    <location>
        <begin position="496"/>
        <end position="517"/>
    </location>
</feature>
<evidence type="ECO:0000256" key="2">
    <source>
        <dbReference type="ARBA" id="ARBA00004496"/>
    </source>
</evidence>
<comment type="subcellular location">
    <subcellularLocation>
        <location evidence="2">Cytoplasm</location>
    </subcellularLocation>
    <subcellularLocation>
        <location evidence="1">Nucleus speckle</location>
    </subcellularLocation>
</comment>
<dbReference type="Gene3D" id="2.60.120.590">
    <property type="entry name" value="Alpha-ketoglutarate-dependent dioxygenase AlkB-like"/>
    <property type="match status" value="1"/>
</dbReference>
<evidence type="ECO:0000256" key="5">
    <source>
        <dbReference type="ARBA" id="ARBA00013477"/>
    </source>
</evidence>
<comment type="catalytic activity">
    <reaction evidence="20">
        <text>a 5'-end (N(7)-methyl 5'-triphosphoguanosine)-(N(6),2'-O-dimethyladenosine) in U6 snRNA + 2-oxoglutarate + O2 = a 5'-end (N(7)-methyl 5'-triphosphoguanosine)-(2'-O-methyladenosine) in U6 snRNA + formaldehyde + succinate + CO2</text>
        <dbReference type="Rhea" id="RHEA:57904"/>
        <dbReference type="Rhea" id="RHEA-COMP:15030"/>
        <dbReference type="Rhea" id="RHEA-COMP:15031"/>
        <dbReference type="ChEBI" id="CHEBI:15379"/>
        <dbReference type="ChEBI" id="CHEBI:16526"/>
        <dbReference type="ChEBI" id="CHEBI:16810"/>
        <dbReference type="ChEBI" id="CHEBI:16842"/>
        <dbReference type="ChEBI" id="CHEBI:30031"/>
        <dbReference type="ChEBI" id="CHEBI:85958"/>
        <dbReference type="ChEBI" id="CHEBI:85959"/>
    </reaction>
</comment>
<dbReference type="InParanoid" id="A0A1E7EVX5"/>
<dbReference type="PANTHER" id="PTHR31291:SF2">
    <property type="entry name" value="ALPHA-KETOGLUTARATE-DEPENDENT DIOXYGENASE FTO"/>
    <property type="match status" value="1"/>
</dbReference>
<dbReference type="SUPFAM" id="SSF88697">
    <property type="entry name" value="PUA domain-like"/>
    <property type="match status" value="1"/>
</dbReference>
<feature type="compositionally biased region" description="Basic residues" evidence="23">
    <location>
        <begin position="1"/>
        <end position="11"/>
    </location>
</feature>
<keyword evidence="9" id="KW-0560">Oxidoreductase</keyword>
<feature type="compositionally biased region" description="Basic and acidic residues" evidence="23">
    <location>
        <begin position="500"/>
        <end position="512"/>
    </location>
</feature>
<dbReference type="GO" id="GO:0016607">
    <property type="term" value="C:nuclear speck"/>
    <property type="evidence" value="ECO:0007669"/>
    <property type="project" value="UniProtKB-SubCell"/>
</dbReference>
<dbReference type="GO" id="GO:1990931">
    <property type="term" value="F:mRNA N6-methyladenosine dioxygenase activity"/>
    <property type="evidence" value="ECO:0007669"/>
    <property type="project" value="UniProtKB-EC"/>
</dbReference>
<evidence type="ECO:0000256" key="12">
    <source>
        <dbReference type="ARBA" id="ARBA00030404"/>
    </source>
</evidence>
<dbReference type="InterPro" id="IPR032868">
    <property type="entry name" value="FTO"/>
</dbReference>
<evidence type="ECO:0000256" key="16">
    <source>
        <dbReference type="ARBA" id="ARBA00032950"/>
    </source>
</evidence>
<keyword evidence="10" id="KW-0408">Iron</keyword>
<dbReference type="Proteomes" id="UP000095751">
    <property type="component" value="Unassembled WGS sequence"/>
</dbReference>
<dbReference type="GO" id="GO:0040014">
    <property type="term" value="P:regulation of multicellular organism growth"/>
    <property type="evidence" value="ECO:0007669"/>
    <property type="project" value="InterPro"/>
</dbReference>
<evidence type="ECO:0000256" key="14">
    <source>
        <dbReference type="ARBA" id="ARBA00030557"/>
    </source>
</evidence>
<evidence type="ECO:0000256" key="9">
    <source>
        <dbReference type="ARBA" id="ARBA00023002"/>
    </source>
</evidence>
<evidence type="ECO:0000256" key="18">
    <source>
        <dbReference type="ARBA" id="ARBA00047457"/>
    </source>
</evidence>
<evidence type="ECO:0000256" key="8">
    <source>
        <dbReference type="ARBA" id="ARBA00022964"/>
    </source>
</evidence>
<evidence type="ECO:0000256" key="13">
    <source>
        <dbReference type="ARBA" id="ARBA00030546"/>
    </source>
</evidence>
<evidence type="ECO:0000256" key="17">
    <source>
        <dbReference type="ARBA" id="ARBA00046452"/>
    </source>
</evidence>
<gene>
    <name evidence="25" type="ORF">FRACYDRAFT_247791</name>
</gene>
<dbReference type="GO" id="GO:0005737">
    <property type="term" value="C:cytoplasm"/>
    <property type="evidence" value="ECO:0007669"/>
    <property type="project" value="UniProtKB-SubCell"/>
</dbReference>
<dbReference type="GO" id="GO:0006307">
    <property type="term" value="P:DNA alkylation repair"/>
    <property type="evidence" value="ECO:0007669"/>
    <property type="project" value="InterPro"/>
</dbReference>
<evidence type="ECO:0000259" key="24">
    <source>
        <dbReference type="SMART" id="SM01223"/>
    </source>
</evidence>
<feature type="region of interest" description="Disordered" evidence="23">
    <location>
        <begin position="304"/>
        <end position="331"/>
    </location>
</feature>
<evidence type="ECO:0000256" key="6">
    <source>
        <dbReference type="ARBA" id="ARBA00022490"/>
    </source>
</evidence>
<organism evidence="25 26">
    <name type="scientific">Fragilariopsis cylindrus CCMP1102</name>
    <dbReference type="NCBI Taxonomy" id="635003"/>
    <lineage>
        <taxon>Eukaryota</taxon>
        <taxon>Sar</taxon>
        <taxon>Stramenopiles</taxon>
        <taxon>Ochrophyta</taxon>
        <taxon>Bacillariophyta</taxon>
        <taxon>Bacillariophyceae</taxon>
        <taxon>Bacillariophycidae</taxon>
        <taxon>Bacillariales</taxon>
        <taxon>Bacillariaceae</taxon>
        <taxon>Fragilariopsis</taxon>
    </lineage>
</organism>
<evidence type="ECO:0000256" key="1">
    <source>
        <dbReference type="ARBA" id="ARBA00004324"/>
    </source>
</evidence>
<dbReference type="GO" id="GO:0042245">
    <property type="term" value="P:RNA repair"/>
    <property type="evidence" value="ECO:0007669"/>
    <property type="project" value="InterPro"/>
</dbReference>
<comment type="catalytic activity">
    <reaction evidence="19">
        <text>an N(6)-methyladenosine in mRNA + 2-oxoglutarate + O2 = an adenosine in mRNA + formaldehyde + succinate + CO2</text>
        <dbReference type="Rhea" id="RHEA:49520"/>
        <dbReference type="Rhea" id="RHEA-COMP:12414"/>
        <dbReference type="Rhea" id="RHEA-COMP:12417"/>
        <dbReference type="ChEBI" id="CHEBI:15379"/>
        <dbReference type="ChEBI" id="CHEBI:16526"/>
        <dbReference type="ChEBI" id="CHEBI:16810"/>
        <dbReference type="ChEBI" id="CHEBI:16842"/>
        <dbReference type="ChEBI" id="CHEBI:30031"/>
        <dbReference type="ChEBI" id="CHEBI:74411"/>
        <dbReference type="ChEBI" id="CHEBI:74449"/>
        <dbReference type="EC" id="1.14.11.53"/>
    </reaction>
</comment>
<accession>A0A1E7EVX5</accession>
<dbReference type="KEGG" id="fcy:FRACYDRAFT_247791"/>
<dbReference type="AlphaFoldDB" id="A0A1E7EVX5"/>